<dbReference type="SMART" id="SM00346">
    <property type="entry name" value="HTH_ICLR"/>
    <property type="match status" value="1"/>
</dbReference>
<dbReference type="AlphaFoldDB" id="A0A0J6C3U1"/>
<dbReference type="SUPFAM" id="SSF46785">
    <property type="entry name" value="Winged helix' DNA-binding domain"/>
    <property type="match status" value="1"/>
</dbReference>
<dbReference type="Gene3D" id="3.30.450.40">
    <property type="match status" value="1"/>
</dbReference>
<sequence length="279" mass="29804">MPKRPTTDAAQPADAKPKARQRGIQSVEIGFSILDTMVRAGSPLPLSRVAEETGLTVANAHYYLVSFQRVGVVQQDADTGHYGLGSYALKLGVAALEQFDVYKLARPAMIDISAQSGHTVFLGVWGNKGPTIVNRIEGRRGQPLLELRVGSVLPLLSSALGRNFAAHLPESVTAALLQEELSMQSLVAEPQDAGVPRNAEAFREMAARIREQGYSRCRNTLLPNFTSLSAPIFDLSGAIIAGLTVMGPNHLLHEASEAQTLALLKAHAAEISQTAGVYG</sequence>
<dbReference type="EMBL" id="CP016440">
    <property type="protein sequence ID" value="ANY17486.1"/>
    <property type="molecule type" value="Genomic_DNA"/>
</dbReference>
<dbReference type="InterPro" id="IPR050707">
    <property type="entry name" value="HTH_MetabolicPath_Reg"/>
</dbReference>
<evidence type="ECO:0000259" key="6">
    <source>
        <dbReference type="PROSITE" id="PS51078"/>
    </source>
</evidence>
<accession>A0A0J6C3U1</accession>
<keyword evidence="10" id="KW-1185">Reference proteome</keyword>
<feature type="domain" description="IclR-ED" evidence="6">
    <location>
        <begin position="87"/>
        <end position="277"/>
    </location>
</feature>
<evidence type="ECO:0000256" key="4">
    <source>
        <dbReference type="SAM" id="MobiDB-lite"/>
    </source>
</evidence>
<reference evidence="7 10" key="2">
    <citation type="submission" date="2016-07" db="EMBL/GenBank/DDBJ databases">
        <title>Complete genome sequences of Bordetella pseudohinzii.</title>
        <authorList>
            <person name="Spilker T."/>
            <person name="Darrah R."/>
            <person name="LiPuma J.J."/>
        </authorList>
    </citation>
    <scope>NUCLEOTIDE SEQUENCE [LARGE SCALE GENOMIC DNA]</scope>
    <source>
        <strain evidence="7 10">HI4681</strain>
    </source>
</reference>
<dbReference type="GO" id="GO:0003677">
    <property type="term" value="F:DNA binding"/>
    <property type="evidence" value="ECO:0007669"/>
    <property type="project" value="UniProtKB-KW"/>
</dbReference>
<dbReference type="Pfam" id="PF09339">
    <property type="entry name" value="HTH_IclR"/>
    <property type="match status" value="1"/>
</dbReference>
<dbReference type="PROSITE" id="PS51077">
    <property type="entry name" value="HTH_ICLR"/>
    <property type="match status" value="1"/>
</dbReference>
<feature type="domain" description="HTH iclR-type" evidence="5">
    <location>
        <begin position="24"/>
        <end position="86"/>
    </location>
</feature>
<dbReference type="SUPFAM" id="SSF55781">
    <property type="entry name" value="GAF domain-like"/>
    <property type="match status" value="1"/>
</dbReference>
<dbReference type="OrthoDB" id="8524622at2"/>
<keyword evidence="2" id="KW-0238">DNA-binding</keyword>
<reference evidence="8 9" key="1">
    <citation type="submission" date="2015-09" db="EMBL/GenBank/DDBJ databases">
        <authorList>
            <person name="Jackson K.R."/>
            <person name="Lunt B.L."/>
            <person name="Fisher J.N.B."/>
            <person name="Gardner A.V."/>
            <person name="Bailey M.E."/>
            <person name="Deus L.M."/>
            <person name="Earl A.S."/>
            <person name="Gibby P.D."/>
            <person name="Hartmann K.A."/>
            <person name="Liu J.E."/>
            <person name="Manci A.M."/>
            <person name="Nielsen D.A."/>
            <person name="Solomon M.B."/>
            <person name="Breakwell D.P."/>
            <person name="Burnett S.H."/>
            <person name="Grose J.H."/>
        </authorList>
    </citation>
    <scope>NUCLEOTIDE SEQUENCE [LARGE SCALE GENOMIC DNA]</scope>
    <source>
        <strain evidence="8 9">2789STDY5608636</strain>
    </source>
</reference>
<evidence type="ECO:0000256" key="2">
    <source>
        <dbReference type="ARBA" id="ARBA00023125"/>
    </source>
</evidence>
<dbReference type="GO" id="GO:0003700">
    <property type="term" value="F:DNA-binding transcription factor activity"/>
    <property type="evidence" value="ECO:0007669"/>
    <property type="project" value="TreeGrafter"/>
</dbReference>
<dbReference type="PROSITE" id="PS51078">
    <property type="entry name" value="ICLR_ED"/>
    <property type="match status" value="1"/>
</dbReference>
<dbReference type="RefSeq" id="WP_048026288.1">
    <property type="nucleotide sequence ID" value="NZ_CAJGUP010000237.1"/>
</dbReference>
<proteinExistence type="predicted"/>
<accession>A0A0M7EUQ5</accession>
<name>A0A0J6C3U1_9BORD</name>
<dbReference type="InterPro" id="IPR005471">
    <property type="entry name" value="Tscrpt_reg_IclR_N"/>
</dbReference>
<evidence type="ECO:0000313" key="7">
    <source>
        <dbReference type="EMBL" id="ANY17486.1"/>
    </source>
</evidence>
<gene>
    <name evidence="8" type="primary">iclR_4</name>
    <name evidence="7" type="ORF">BBN53_17360</name>
    <name evidence="8" type="ORF">ERS370011_01929</name>
</gene>
<dbReference type="PANTHER" id="PTHR30136:SF8">
    <property type="entry name" value="TRANSCRIPTIONAL REGULATORY PROTEIN"/>
    <property type="match status" value="1"/>
</dbReference>
<protein>
    <submittedName>
        <fullName evidence="8">Acetate operon repressor</fullName>
    </submittedName>
    <submittedName>
        <fullName evidence="7">Transcriptional regulator</fullName>
    </submittedName>
</protein>
<dbReference type="Proteomes" id="UP000092950">
    <property type="component" value="Chromosome"/>
</dbReference>
<evidence type="ECO:0000313" key="10">
    <source>
        <dbReference type="Proteomes" id="UP000092950"/>
    </source>
</evidence>
<dbReference type="InterPro" id="IPR036390">
    <property type="entry name" value="WH_DNA-bd_sf"/>
</dbReference>
<dbReference type="InterPro" id="IPR036388">
    <property type="entry name" value="WH-like_DNA-bd_sf"/>
</dbReference>
<dbReference type="GO" id="GO:0045892">
    <property type="term" value="P:negative regulation of DNA-templated transcription"/>
    <property type="evidence" value="ECO:0007669"/>
    <property type="project" value="TreeGrafter"/>
</dbReference>
<dbReference type="Proteomes" id="UP000053096">
    <property type="component" value="Unassembled WGS sequence"/>
</dbReference>
<evidence type="ECO:0000313" key="9">
    <source>
        <dbReference type="Proteomes" id="UP000053096"/>
    </source>
</evidence>
<dbReference type="EMBL" id="CYTV01000004">
    <property type="protein sequence ID" value="CUI72267.1"/>
    <property type="molecule type" value="Genomic_DNA"/>
</dbReference>
<dbReference type="Pfam" id="PF01614">
    <property type="entry name" value="IclR_C"/>
    <property type="match status" value="1"/>
</dbReference>
<evidence type="ECO:0000256" key="1">
    <source>
        <dbReference type="ARBA" id="ARBA00023015"/>
    </source>
</evidence>
<dbReference type="InterPro" id="IPR029016">
    <property type="entry name" value="GAF-like_dom_sf"/>
</dbReference>
<evidence type="ECO:0000256" key="3">
    <source>
        <dbReference type="ARBA" id="ARBA00023163"/>
    </source>
</evidence>
<dbReference type="InterPro" id="IPR014757">
    <property type="entry name" value="Tscrpt_reg_IclR_C"/>
</dbReference>
<evidence type="ECO:0000259" key="5">
    <source>
        <dbReference type="PROSITE" id="PS51077"/>
    </source>
</evidence>
<dbReference type="Gene3D" id="1.10.10.10">
    <property type="entry name" value="Winged helix-like DNA-binding domain superfamily/Winged helix DNA-binding domain"/>
    <property type="match status" value="1"/>
</dbReference>
<dbReference type="PANTHER" id="PTHR30136">
    <property type="entry name" value="HELIX-TURN-HELIX TRANSCRIPTIONAL REGULATOR, ICLR FAMILY"/>
    <property type="match status" value="1"/>
</dbReference>
<keyword evidence="1" id="KW-0805">Transcription regulation</keyword>
<organism evidence="8 9">
    <name type="scientific">Bordetella pseudohinzii</name>
    <dbReference type="NCBI Taxonomy" id="1331258"/>
    <lineage>
        <taxon>Bacteria</taxon>
        <taxon>Pseudomonadati</taxon>
        <taxon>Pseudomonadota</taxon>
        <taxon>Betaproteobacteria</taxon>
        <taxon>Burkholderiales</taxon>
        <taxon>Alcaligenaceae</taxon>
        <taxon>Bordetella</taxon>
    </lineage>
</organism>
<dbReference type="KEGG" id="bpdz:BBN53_17360"/>
<evidence type="ECO:0000313" key="8">
    <source>
        <dbReference type="EMBL" id="CUI72267.1"/>
    </source>
</evidence>
<feature type="region of interest" description="Disordered" evidence="4">
    <location>
        <begin position="1"/>
        <end position="22"/>
    </location>
</feature>
<keyword evidence="3" id="KW-0804">Transcription</keyword>